<organism evidence="3 4">
    <name type="scientific">Niveispirillum lacus</name>
    <dbReference type="NCBI Taxonomy" id="1981099"/>
    <lineage>
        <taxon>Bacteria</taxon>
        <taxon>Pseudomonadati</taxon>
        <taxon>Pseudomonadota</taxon>
        <taxon>Alphaproteobacteria</taxon>
        <taxon>Rhodospirillales</taxon>
        <taxon>Azospirillaceae</taxon>
        <taxon>Niveispirillum</taxon>
    </lineage>
</organism>
<dbReference type="EMBL" id="NOXU01000022">
    <property type="protein sequence ID" value="OYQ36571.1"/>
    <property type="molecule type" value="Genomic_DNA"/>
</dbReference>
<dbReference type="GO" id="GO:0016740">
    <property type="term" value="F:transferase activity"/>
    <property type="evidence" value="ECO:0007669"/>
    <property type="project" value="UniProtKB-KW"/>
</dbReference>
<reference evidence="3 4" key="1">
    <citation type="submission" date="2017-07" db="EMBL/GenBank/DDBJ databases">
        <title>Niveispirillum cyanobacteriorum sp. nov., isolated from cyanobacterial aggregates in a eutrophic lake.</title>
        <authorList>
            <person name="Cai H."/>
        </authorList>
    </citation>
    <scope>NUCLEOTIDE SEQUENCE [LARGE SCALE GENOMIC DNA]</scope>
    <source>
        <strain evidence="4">TH1-14</strain>
    </source>
</reference>
<gene>
    <name evidence="3" type="ORF">CHU95_04325</name>
</gene>
<dbReference type="Pfam" id="PF00535">
    <property type="entry name" value="Glycos_transf_2"/>
    <property type="match status" value="1"/>
</dbReference>
<dbReference type="OrthoDB" id="9815923at2"/>
<evidence type="ECO:0000313" key="3">
    <source>
        <dbReference type="EMBL" id="OYQ36571.1"/>
    </source>
</evidence>
<evidence type="ECO:0000256" key="1">
    <source>
        <dbReference type="ARBA" id="ARBA00038494"/>
    </source>
</evidence>
<name>A0A255Z565_9PROT</name>
<accession>A0A255Z565</accession>
<dbReference type="Gene3D" id="3.90.550.10">
    <property type="entry name" value="Spore Coat Polysaccharide Biosynthesis Protein SpsA, Chain A"/>
    <property type="match status" value="1"/>
</dbReference>
<dbReference type="PANTHER" id="PTHR43630:SF2">
    <property type="entry name" value="GLYCOSYLTRANSFERASE"/>
    <property type="match status" value="1"/>
</dbReference>
<dbReference type="InterPro" id="IPR001173">
    <property type="entry name" value="Glyco_trans_2-like"/>
</dbReference>
<evidence type="ECO:0000313" key="4">
    <source>
        <dbReference type="Proteomes" id="UP000216998"/>
    </source>
</evidence>
<dbReference type="AlphaFoldDB" id="A0A255Z565"/>
<proteinExistence type="inferred from homology"/>
<protein>
    <submittedName>
        <fullName evidence="3">Glycosyl transferase</fullName>
    </submittedName>
</protein>
<comment type="caution">
    <text evidence="3">The sequence shown here is derived from an EMBL/GenBank/DDBJ whole genome shotgun (WGS) entry which is preliminary data.</text>
</comment>
<dbReference type="SUPFAM" id="SSF53448">
    <property type="entry name" value="Nucleotide-diphospho-sugar transferases"/>
    <property type="match status" value="1"/>
</dbReference>
<keyword evidence="3" id="KW-0808">Transferase</keyword>
<keyword evidence="4" id="KW-1185">Reference proteome</keyword>
<feature type="domain" description="Glycosyltransferase 2-like" evidence="2">
    <location>
        <begin position="8"/>
        <end position="108"/>
    </location>
</feature>
<evidence type="ECO:0000259" key="2">
    <source>
        <dbReference type="Pfam" id="PF00535"/>
    </source>
</evidence>
<dbReference type="InterPro" id="IPR029044">
    <property type="entry name" value="Nucleotide-diphossugar_trans"/>
</dbReference>
<comment type="similarity">
    <text evidence="1">Belongs to the glycosyltransferase 2 family. WaaE/KdtX subfamily.</text>
</comment>
<dbReference type="PANTHER" id="PTHR43630">
    <property type="entry name" value="POLY-BETA-1,6-N-ACETYL-D-GLUCOSAMINE SYNTHASE"/>
    <property type="match status" value="1"/>
</dbReference>
<dbReference type="Proteomes" id="UP000216998">
    <property type="component" value="Unassembled WGS sequence"/>
</dbReference>
<dbReference type="CDD" id="cd02511">
    <property type="entry name" value="Beta4Glucosyltransferase"/>
    <property type="match status" value="1"/>
</dbReference>
<sequence>MGSAIPVSVIVMTRNEVANIARCLAPLSAFAQVLVVDSDSHDGTATIAAARGAEVVNFHWNGAYPKKKQWCLSHPSLRHDWVLFVDADECITPQLVAEIDDLMRSGPSHNAYWVNSRPVWLGRLLRHGTPYRKIALLHRRRSRFPICPDLHVSRMWEVEGHYQPMVEGQTGRLSATLIHADAKPLADWFDRHNRYSDWEAALANDGGASALLAGERGLRRVAKQVLARLPGRPLLAFLHAYLWHLGFLDGKAGLHHALSRAFYYWSIDLKRDWLAARMTASQTETTGTLLSDTRDHTAFVLSSGSPASVFTNSNVRRRTDSSGIR</sequence>